<dbReference type="Gene3D" id="3.40.50.300">
    <property type="entry name" value="P-loop containing nucleotide triphosphate hydrolases"/>
    <property type="match status" value="1"/>
</dbReference>
<keyword evidence="5 8" id="KW-0067">ATP-binding</keyword>
<dbReference type="CDD" id="cd02020">
    <property type="entry name" value="CMPK"/>
    <property type="match status" value="1"/>
</dbReference>
<accession>A0ABN1MJI1</accession>
<dbReference type="EMBL" id="BAAAFG010000016">
    <property type="protein sequence ID" value="GAA0873053.1"/>
    <property type="molecule type" value="Genomic_DNA"/>
</dbReference>
<comment type="catalytic activity">
    <reaction evidence="6 8">
        <text>dCMP + ATP = dCDP + ADP</text>
        <dbReference type="Rhea" id="RHEA:25094"/>
        <dbReference type="ChEBI" id="CHEBI:30616"/>
        <dbReference type="ChEBI" id="CHEBI:57566"/>
        <dbReference type="ChEBI" id="CHEBI:58593"/>
        <dbReference type="ChEBI" id="CHEBI:456216"/>
        <dbReference type="EC" id="2.7.4.25"/>
    </reaction>
</comment>
<dbReference type="SUPFAM" id="SSF52540">
    <property type="entry name" value="P-loop containing nucleoside triphosphate hydrolases"/>
    <property type="match status" value="1"/>
</dbReference>
<keyword evidence="8" id="KW-0963">Cytoplasm</keyword>
<organism evidence="10 11">
    <name type="scientific">Gangjinia marincola</name>
    <dbReference type="NCBI Taxonomy" id="578463"/>
    <lineage>
        <taxon>Bacteria</taxon>
        <taxon>Pseudomonadati</taxon>
        <taxon>Bacteroidota</taxon>
        <taxon>Flavobacteriia</taxon>
        <taxon>Flavobacteriales</taxon>
        <taxon>Flavobacteriaceae</taxon>
        <taxon>Gangjinia</taxon>
    </lineage>
</organism>
<dbReference type="Pfam" id="PF02224">
    <property type="entry name" value="Cytidylate_kin"/>
    <property type="match status" value="1"/>
</dbReference>
<keyword evidence="3 8" id="KW-0547">Nucleotide-binding</keyword>
<keyword evidence="2 8" id="KW-0808">Transferase</keyword>
<evidence type="ECO:0000256" key="7">
    <source>
        <dbReference type="ARBA" id="ARBA00048478"/>
    </source>
</evidence>
<dbReference type="PANTHER" id="PTHR21299:SF2">
    <property type="entry name" value="CYTIDYLATE KINASE"/>
    <property type="match status" value="1"/>
</dbReference>
<comment type="catalytic activity">
    <reaction evidence="7 8">
        <text>CMP + ATP = CDP + ADP</text>
        <dbReference type="Rhea" id="RHEA:11600"/>
        <dbReference type="ChEBI" id="CHEBI:30616"/>
        <dbReference type="ChEBI" id="CHEBI:58069"/>
        <dbReference type="ChEBI" id="CHEBI:60377"/>
        <dbReference type="ChEBI" id="CHEBI:456216"/>
        <dbReference type="EC" id="2.7.4.25"/>
    </reaction>
</comment>
<name>A0ABN1MJI1_9FLAO</name>
<evidence type="ECO:0000259" key="9">
    <source>
        <dbReference type="Pfam" id="PF02224"/>
    </source>
</evidence>
<gene>
    <name evidence="8 10" type="primary">cmk</name>
    <name evidence="10" type="ORF">GCM10009117_22000</name>
</gene>
<evidence type="ECO:0000256" key="2">
    <source>
        <dbReference type="ARBA" id="ARBA00022679"/>
    </source>
</evidence>
<dbReference type="CDD" id="cd02019">
    <property type="entry name" value="NK"/>
    <property type="match status" value="1"/>
</dbReference>
<proteinExistence type="inferred from homology"/>
<evidence type="ECO:0000256" key="6">
    <source>
        <dbReference type="ARBA" id="ARBA00047615"/>
    </source>
</evidence>
<dbReference type="HAMAP" id="MF_00238">
    <property type="entry name" value="Cytidyl_kinase_type1"/>
    <property type="match status" value="1"/>
</dbReference>
<protein>
    <recommendedName>
        <fullName evidence="8">Cytidylate kinase</fullName>
        <shortName evidence="8">CK</shortName>
        <ecNumber evidence="8">2.7.4.25</ecNumber>
    </recommendedName>
    <alternativeName>
        <fullName evidence="8">Cytidine monophosphate kinase</fullName>
        <shortName evidence="8">CMP kinase</shortName>
    </alternativeName>
</protein>
<evidence type="ECO:0000313" key="10">
    <source>
        <dbReference type="EMBL" id="GAA0873053.1"/>
    </source>
</evidence>
<sequence>MSKKITIAIDGYSSTGKSTVAKQLAQKLNYIYVDTGAMYRAVTLYALQHGFIAEGKVVRDKLITALSNIQLDFQHEEDKPVAQIYLNGRNVEGLIRSLEVSGFVSEVAAISEVRKKLVEQQQKMGNGKGIVMDGRDIGTVVFPDAELKIFMTASAEERATRRFKELQEKGDSATYEEVLHNVQHRDHIDTTRKDSPLRKAEGAIEIDNSALTLSGQFNTIYQLAMDRIVGRV</sequence>
<keyword evidence="11" id="KW-1185">Reference proteome</keyword>
<evidence type="ECO:0000256" key="4">
    <source>
        <dbReference type="ARBA" id="ARBA00022777"/>
    </source>
</evidence>
<dbReference type="InterPro" id="IPR003136">
    <property type="entry name" value="Cytidylate_kin"/>
</dbReference>
<reference evidence="10 11" key="1">
    <citation type="journal article" date="2019" name="Int. J. Syst. Evol. Microbiol.">
        <title>The Global Catalogue of Microorganisms (GCM) 10K type strain sequencing project: providing services to taxonomists for standard genome sequencing and annotation.</title>
        <authorList>
            <consortium name="The Broad Institute Genomics Platform"/>
            <consortium name="The Broad Institute Genome Sequencing Center for Infectious Disease"/>
            <person name="Wu L."/>
            <person name="Ma J."/>
        </authorList>
    </citation>
    <scope>NUCLEOTIDE SEQUENCE [LARGE SCALE GENOMIC DNA]</scope>
    <source>
        <strain evidence="10 11">JCM 16082</strain>
    </source>
</reference>
<keyword evidence="4 8" id="KW-0418">Kinase</keyword>
<comment type="similarity">
    <text evidence="1 8">Belongs to the cytidylate kinase family. Type 1 subfamily.</text>
</comment>
<dbReference type="GO" id="GO:0016301">
    <property type="term" value="F:kinase activity"/>
    <property type="evidence" value="ECO:0007669"/>
    <property type="project" value="UniProtKB-KW"/>
</dbReference>
<evidence type="ECO:0000313" key="11">
    <source>
        <dbReference type="Proteomes" id="UP001500507"/>
    </source>
</evidence>
<dbReference type="Proteomes" id="UP001500507">
    <property type="component" value="Unassembled WGS sequence"/>
</dbReference>
<feature type="binding site" evidence="8">
    <location>
        <begin position="11"/>
        <end position="19"/>
    </location>
    <ligand>
        <name>ATP</name>
        <dbReference type="ChEBI" id="CHEBI:30616"/>
    </ligand>
</feature>
<dbReference type="NCBIfam" id="TIGR00017">
    <property type="entry name" value="cmk"/>
    <property type="match status" value="1"/>
</dbReference>
<evidence type="ECO:0000256" key="3">
    <source>
        <dbReference type="ARBA" id="ARBA00022741"/>
    </source>
</evidence>
<evidence type="ECO:0000256" key="1">
    <source>
        <dbReference type="ARBA" id="ARBA00009427"/>
    </source>
</evidence>
<feature type="domain" description="Cytidylate kinase" evidence="9">
    <location>
        <begin position="7"/>
        <end position="223"/>
    </location>
</feature>
<comment type="caution">
    <text evidence="10">The sequence shown here is derived from an EMBL/GenBank/DDBJ whole genome shotgun (WGS) entry which is preliminary data.</text>
</comment>
<dbReference type="RefSeq" id="WP_343767497.1">
    <property type="nucleotide sequence ID" value="NZ_BAAAFG010000016.1"/>
</dbReference>
<dbReference type="PANTHER" id="PTHR21299">
    <property type="entry name" value="CYTIDYLATE KINASE/PANTOATE-BETA-ALANINE LIGASE"/>
    <property type="match status" value="1"/>
</dbReference>
<evidence type="ECO:0000256" key="5">
    <source>
        <dbReference type="ARBA" id="ARBA00022840"/>
    </source>
</evidence>
<dbReference type="InterPro" id="IPR027417">
    <property type="entry name" value="P-loop_NTPase"/>
</dbReference>
<evidence type="ECO:0000256" key="8">
    <source>
        <dbReference type="HAMAP-Rule" id="MF_00238"/>
    </source>
</evidence>
<dbReference type="InterPro" id="IPR011994">
    <property type="entry name" value="Cytidylate_kinase_dom"/>
</dbReference>
<dbReference type="EC" id="2.7.4.25" evidence="8"/>
<comment type="subcellular location">
    <subcellularLocation>
        <location evidence="8">Cytoplasm</location>
    </subcellularLocation>
</comment>